<dbReference type="Pfam" id="PF13456">
    <property type="entry name" value="RVT_3"/>
    <property type="match status" value="1"/>
</dbReference>
<reference evidence="2 3" key="1">
    <citation type="journal article" date="2023" name="Plants (Basel)">
        <title>Bridging the Gap: Combining Genomics and Transcriptomics Approaches to Understand Stylosanthes scabra, an Orphan Legume from the Brazilian Caatinga.</title>
        <authorList>
            <person name="Ferreira-Neto J.R.C."/>
            <person name="da Silva M.D."/>
            <person name="Binneck E."/>
            <person name="de Melo N.F."/>
            <person name="da Silva R.H."/>
            <person name="de Melo A.L.T.M."/>
            <person name="Pandolfi V."/>
            <person name="Bustamante F.O."/>
            <person name="Brasileiro-Vidal A.C."/>
            <person name="Benko-Iseppon A.M."/>
        </authorList>
    </citation>
    <scope>NUCLEOTIDE SEQUENCE [LARGE SCALE GENOMIC DNA]</scope>
    <source>
        <tissue evidence="2">Leaves</tissue>
    </source>
</reference>
<keyword evidence="3" id="KW-1185">Reference proteome</keyword>
<dbReference type="InterPro" id="IPR002156">
    <property type="entry name" value="RNaseH_domain"/>
</dbReference>
<evidence type="ECO:0000313" key="3">
    <source>
        <dbReference type="Proteomes" id="UP001341840"/>
    </source>
</evidence>
<comment type="caution">
    <text evidence="2">The sequence shown here is derived from an EMBL/GenBank/DDBJ whole genome shotgun (WGS) entry which is preliminary data.</text>
</comment>
<dbReference type="EMBL" id="JASCZI010120843">
    <property type="protein sequence ID" value="MED6155629.1"/>
    <property type="molecule type" value="Genomic_DNA"/>
</dbReference>
<dbReference type="Proteomes" id="UP001341840">
    <property type="component" value="Unassembled WGS sequence"/>
</dbReference>
<dbReference type="SUPFAM" id="SSF53098">
    <property type="entry name" value="Ribonuclease H-like"/>
    <property type="match status" value="1"/>
</dbReference>
<organism evidence="2 3">
    <name type="scientific">Stylosanthes scabra</name>
    <dbReference type="NCBI Taxonomy" id="79078"/>
    <lineage>
        <taxon>Eukaryota</taxon>
        <taxon>Viridiplantae</taxon>
        <taxon>Streptophyta</taxon>
        <taxon>Embryophyta</taxon>
        <taxon>Tracheophyta</taxon>
        <taxon>Spermatophyta</taxon>
        <taxon>Magnoliopsida</taxon>
        <taxon>eudicotyledons</taxon>
        <taxon>Gunneridae</taxon>
        <taxon>Pentapetalae</taxon>
        <taxon>rosids</taxon>
        <taxon>fabids</taxon>
        <taxon>Fabales</taxon>
        <taxon>Fabaceae</taxon>
        <taxon>Papilionoideae</taxon>
        <taxon>50 kb inversion clade</taxon>
        <taxon>dalbergioids sensu lato</taxon>
        <taxon>Dalbergieae</taxon>
        <taxon>Pterocarpus clade</taxon>
        <taxon>Stylosanthes</taxon>
    </lineage>
</organism>
<gene>
    <name evidence="2" type="ORF">PIB30_006802</name>
</gene>
<dbReference type="InterPro" id="IPR036397">
    <property type="entry name" value="RNaseH_sf"/>
</dbReference>
<dbReference type="InterPro" id="IPR012337">
    <property type="entry name" value="RNaseH-like_sf"/>
</dbReference>
<protein>
    <recommendedName>
        <fullName evidence="1">RNase H type-1 domain-containing protein</fullName>
    </recommendedName>
</protein>
<feature type="domain" description="RNase H type-1" evidence="1">
    <location>
        <begin position="32"/>
        <end position="78"/>
    </location>
</feature>
<accession>A0ABU6U3W8</accession>
<dbReference type="Gene3D" id="3.30.420.10">
    <property type="entry name" value="Ribonuclease H-like superfamily/Ribonuclease H"/>
    <property type="match status" value="1"/>
</dbReference>
<evidence type="ECO:0000259" key="1">
    <source>
        <dbReference type="Pfam" id="PF13456"/>
    </source>
</evidence>
<name>A0ABU6U3W8_9FABA</name>
<proteinExistence type="predicted"/>
<evidence type="ECO:0000313" key="2">
    <source>
        <dbReference type="EMBL" id="MED6155629.1"/>
    </source>
</evidence>
<sequence length="81" mass="9290">MEHHEKGMLLEYSFIASLKLDLRLREGVGIATCNAAEYRAMILGMRYALKKGFSSIRIQGDSKLVCMQVAQQAQDERERRK</sequence>